<feature type="zinc finger region" description="C3H1-type" evidence="5">
    <location>
        <begin position="253"/>
        <end position="279"/>
    </location>
</feature>
<gene>
    <name evidence="8" type="ORF">Pyn_38463</name>
</gene>
<evidence type="ECO:0000313" key="9">
    <source>
        <dbReference type="Proteomes" id="UP000250321"/>
    </source>
</evidence>
<proteinExistence type="predicted"/>
<evidence type="ECO:0000256" key="3">
    <source>
        <dbReference type="ARBA" id="ARBA00022833"/>
    </source>
</evidence>
<dbReference type="EMBL" id="PJQY01002378">
    <property type="protein sequence ID" value="PQP94152.1"/>
    <property type="molecule type" value="Genomic_DNA"/>
</dbReference>
<dbReference type="Gene3D" id="3.30.1370.210">
    <property type="match status" value="1"/>
</dbReference>
<keyword evidence="2 5" id="KW-0863">Zinc-finger</keyword>
<keyword evidence="3 5" id="KW-0862">Zinc</keyword>
<evidence type="ECO:0000313" key="8">
    <source>
        <dbReference type="EMBL" id="PQP94152.1"/>
    </source>
</evidence>
<dbReference type="Pfam" id="PF00642">
    <property type="entry name" value="zf-CCCH"/>
    <property type="match status" value="1"/>
</dbReference>
<dbReference type="PANTHER" id="PTHR14493:SF90">
    <property type="entry name" value="ZINC FINGER CCCH DOMAIN-CONTAINING PROTEIN 2"/>
    <property type="match status" value="1"/>
</dbReference>
<dbReference type="PROSITE" id="PS50103">
    <property type="entry name" value="ZF_C3H1"/>
    <property type="match status" value="1"/>
</dbReference>
<evidence type="ECO:0000256" key="5">
    <source>
        <dbReference type="PROSITE-ProRule" id="PRU00723"/>
    </source>
</evidence>
<sequence length="546" mass="60275">MNKKDGGCPNEETHSQIIACQVNCEAATYPILHADPKCYAATHLSAHPMPLFLHPCHHHLSLSLKFPPSTSNHLYNPPCSPLHQHHHHHLHYHSAHPNLSPFLICYFLEFDLHTQPNTTSVCAEQQHKFHPSHQLLSSKKSLHNTTIDIPPRKLLTRRTQTHDFPSSSPDMYSPRFSTADEALLLKFLPYNAAADGSDEDDADFSDPYSSDHFRMFEFKVRRCTRSRSHDWTDCPFAHPGEKARRRDPRRHHYSGTVCADYRRGSCSRGDSCEFAHGVFECWLHPARYRTEACKDGKQCKRKVCFFAHTPRQLRVLPVQSSADHTAAALSPTPKKKYGHLSNSLGSPGSNKHCCLFCHSAVTTSSPTSTLLGMSHLSPPLSPAGNHCSSVNGFHNSPVMSRCSGLGLGLDQMHASTGGMMSYKDVLAELMSSLEAVKLSEAAAASPINPNAPRWVDVSVSSTDDLDQQQQFILSPSTPSPSRPFGGRGINFSDGDENGSSRKSSLLGFDDNYYKLNNINDEIINGGGGSGSGCSDPDIGWVNELLM</sequence>
<dbReference type="InterPro" id="IPR000571">
    <property type="entry name" value="Znf_CCCH"/>
</dbReference>
<dbReference type="OrthoDB" id="410307at2759"/>
<dbReference type="SUPFAM" id="SSF90229">
    <property type="entry name" value="CCCH zinc finger"/>
    <property type="match status" value="1"/>
</dbReference>
<organism evidence="8 9">
    <name type="scientific">Prunus yedoensis var. nudiflora</name>
    <dbReference type="NCBI Taxonomy" id="2094558"/>
    <lineage>
        <taxon>Eukaryota</taxon>
        <taxon>Viridiplantae</taxon>
        <taxon>Streptophyta</taxon>
        <taxon>Embryophyta</taxon>
        <taxon>Tracheophyta</taxon>
        <taxon>Spermatophyta</taxon>
        <taxon>Magnoliopsida</taxon>
        <taxon>eudicotyledons</taxon>
        <taxon>Gunneridae</taxon>
        <taxon>Pentapetalae</taxon>
        <taxon>rosids</taxon>
        <taxon>fabids</taxon>
        <taxon>Rosales</taxon>
        <taxon>Rosaceae</taxon>
        <taxon>Amygdaloideae</taxon>
        <taxon>Amygdaleae</taxon>
        <taxon>Prunus</taxon>
    </lineage>
</organism>
<dbReference type="STRING" id="2094558.A0A314XJP3"/>
<evidence type="ECO:0000256" key="2">
    <source>
        <dbReference type="ARBA" id="ARBA00022771"/>
    </source>
</evidence>
<feature type="region of interest" description="Disordered" evidence="6">
    <location>
        <begin position="472"/>
        <end position="500"/>
    </location>
</feature>
<dbReference type="GO" id="GO:0008270">
    <property type="term" value="F:zinc ion binding"/>
    <property type="evidence" value="ECO:0007669"/>
    <property type="project" value="UniProtKB-KW"/>
</dbReference>
<evidence type="ECO:0000256" key="4">
    <source>
        <dbReference type="ARBA" id="ARBA00023125"/>
    </source>
</evidence>
<feature type="domain" description="C3H1-type" evidence="7">
    <location>
        <begin position="253"/>
        <end position="279"/>
    </location>
</feature>
<keyword evidence="1 5" id="KW-0479">Metal-binding</keyword>
<keyword evidence="4" id="KW-0238">DNA-binding</keyword>
<evidence type="ECO:0000256" key="1">
    <source>
        <dbReference type="ARBA" id="ARBA00022723"/>
    </source>
</evidence>
<dbReference type="InterPro" id="IPR057444">
    <property type="entry name" value="Znf-CCCH_AtC3H23-like"/>
</dbReference>
<protein>
    <submittedName>
        <fullName evidence="8">Zinc finger CCCH domain-containing protein 2</fullName>
    </submittedName>
</protein>
<dbReference type="SMART" id="SM00356">
    <property type="entry name" value="ZnF_C3H1"/>
    <property type="match status" value="2"/>
</dbReference>
<comment type="caution">
    <text evidence="8">The sequence shown here is derived from an EMBL/GenBank/DDBJ whole genome shotgun (WGS) entry which is preliminary data.</text>
</comment>
<dbReference type="InterPro" id="IPR045234">
    <property type="entry name" value="Unkempt-like"/>
</dbReference>
<reference evidence="8 9" key="1">
    <citation type="submission" date="2018-02" db="EMBL/GenBank/DDBJ databases">
        <title>Draft genome of wild Prunus yedoensis var. nudiflora.</title>
        <authorList>
            <person name="Baek S."/>
            <person name="Kim J.-H."/>
            <person name="Choi K."/>
            <person name="Kim G.-B."/>
            <person name="Cho A."/>
            <person name="Jang H."/>
            <person name="Shin C.-H."/>
            <person name="Yu H.-J."/>
            <person name="Mun J.-H."/>
        </authorList>
    </citation>
    <scope>NUCLEOTIDE SEQUENCE [LARGE SCALE GENOMIC DNA]</scope>
    <source>
        <strain evidence="9">cv. Jeju island</strain>
        <tissue evidence="8">Leaf</tissue>
    </source>
</reference>
<dbReference type="AlphaFoldDB" id="A0A314XJP3"/>
<evidence type="ECO:0000256" key="6">
    <source>
        <dbReference type="SAM" id="MobiDB-lite"/>
    </source>
</evidence>
<accession>A0A314XJP3</accession>
<keyword evidence="9" id="KW-1185">Reference proteome</keyword>
<dbReference type="InterPro" id="IPR036855">
    <property type="entry name" value="Znf_CCCH_sf"/>
</dbReference>
<dbReference type="Pfam" id="PF25512">
    <property type="entry name" value="zf-CCCH_AtC3H23"/>
    <property type="match status" value="1"/>
</dbReference>
<dbReference type="PANTHER" id="PTHR14493">
    <property type="entry name" value="UNKEMPT FAMILY MEMBER"/>
    <property type="match status" value="1"/>
</dbReference>
<name>A0A314XJP3_PRUYE</name>
<evidence type="ECO:0000259" key="7">
    <source>
        <dbReference type="PROSITE" id="PS50103"/>
    </source>
</evidence>
<dbReference type="GO" id="GO:0003677">
    <property type="term" value="F:DNA binding"/>
    <property type="evidence" value="ECO:0007669"/>
    <property type="project" value="UniProtKB-KW"/>
</dbReference>
<dbReference type="Proteomes" id="UP000250321">
    <property type="component" value="Unassembled WGS sequence"/>
</dbReference>